<reference evidence="1 2" key="1">
    <citation type="submission" date="2016-11" db="EMBL/GenBank/DDBJ databases">
        <authorList>
            <person name="Jaros S."/>
            <person name="Januszkiewicz K."/>
            <person name="Wedrychowicz H."/>
        </authorList>
    </citation>
    <scope>NUCLEOTIDE SEQUENCE [LARGE SCALE GENOMIC DNA]</scope>
    <source>
        <strain evidence="1 2">DSM 8605</strain>
    </source>
</reference>
<evidence type="ECO:0008006" key="3">
    <source>
        <dbReference type="Google" id="ProtNLM"/>
    </source>
</evidence>
<proteinExistence type="predicted"/>
<dbReference type="AlphaFoldDB" id="A0A1M5XJ77"/>
<accession>A0A1M5XJ77</accession>
<evidence type="ECO:0000313" key="2">
    <source>
        <dbReference type="Proteomes" id="UP000184447"/>
    </source>
</evidence>
<dbReference type="Pfam" id="PF19777">
    <property type="entry name" value="DUF6263"/>
    <property type="match status" value="1"/>
</dbReference>
<organism evidence="1 2">
    <name type="scientific">Clostridium grantii DSM 8605</name>
    <dbReference type="NCBI Taxonomy" id="1121316"/>
    <lineage>
        <taxon>Bacteria</taxon>
        <taxon>Bacillati</taxon>
        <taxon>Bacillota</taxon>
        <taxon>Clostridia</taxon>
        <taxon>Eubacteriales</taxon>
        <taxon>Clostridiaceae</taxon>
        <taxon>Clostridium</taxon>
    </lineage>
</organism>
<evidence type="ECO:0000313" key="1">
    <source>
        <dbReference type="EMBL" id="SHH99564.1"/>
    </source>
</evidence>
<dbReference type="EMBL" id="FQXM01000030">
    <property type="protein sequence ID" value="SHH99564.1"/>
    <property type="molecule type" value="Genomic_DNA"/>
</dbReference>
<dbReference type="STRING" id="1121316.SAMN02745207_03679"/>
<sequence length="314" mass="36106">MKMKFRYMIIMLIITIFIPACSMNKVDVKLKLKQGDMFQVEENFEKDIVNALEEITELNKIKKTVNYGVFLKTVDERKNLEFMVTMKSISASFTINGQESIQYSSEFNEIQDNKVSKVLSYLIDKTFVVYVRQDGKVDEVVGLDESIKDGIENIQFDSYEEKEKTSKLIYEEFGKDNFISKINNMNILYKDQGVKKGEKWTTEGEMKEIIDFDVKSEFKVVEISDETFKVDRKSEFTTNEQLSKKIINANAYEFDLKGKEEGELYLDKESGIIKSLTSSFSGEGIIKVTSNDANEGAIEYPINVKVKTNISVSK</sequence>
<dbReference type="Proteomes" id="UP000184447">
    <property type="component" value="Unassembled WGS sequence"/>
</dbReference>
<dbReference type="InterPro" id="IPR046230">
    <property type="entry name" value="DUF6263"/>
</dbReference>
<protein>
    <recommendedName>
        <fullName evidence="3">Lipoprotein</fullName>
    </recommendedName>
</protein>
<keyword evidence="2" id="KW-1185">Reference proteome</keyword>
<name>A0A1M5XJ77_9CLOT</name>
<gene>
    <name evidence="1" type="ORF">SAMN02745207_03679</name>
</gene>